<reference evidence="2" key="1">
    <citation type="submission" date="2023-07" db="EMBL/GenBank/DDBJ databases">
        <title>A chromosome-level genome assembly of Lolium multiflorum.</title>
        <authorList>
            <person name="Chen Y."/>
            <person name="Copetti D."/>
            <person name="Kolliker R."/>
            <person name="Studer B."/>
        </authorList>
    </citation>
    <scope>NUCLEOTIDE SEQUENCE</scope>
    <source>
        <strain evidence="2">02402/16</strain>
        <tissue evidence="2">Leaf</tissue>
    </source>
</reference>
<feature type="compositionally biased region" description="Pro residues" evidence="1">
    <location>
        <begin position="274"/>
        <end position="287"/>
    </location>
</feature>
<accession>A0AAD8U559</accession>
<dbReference type="PANTHER" id="PTHR47481">
    <property type="match status" value="1"/>
</dbReference>
<dbReference type="Proteomes" id="UP001231189">
    <property type="component" value="Unassembled WGS sequence"/>
</dbReference>
<proteinExistence type="predicted"/>
<feature type="region of interest" description="Disordered" evidence="1">
    <location>
        <begin position="259"/>
        <end position="300"/>
    </location>
</feature>
<evidence type="ECO:0000256" key="1">
    <source>
        <dbReference type="SAM" id="MobiDB-lite"/>
    </source>
</evidence>
<sequence length="591" mass="63822">MAPNTTGSLSTTASSFLSSGSDSGSAGLSSSGKATMASRIPTTPIVINNAITIRLTAENYLFWRTQIVPILRSNLIYGFVDGTLPCPDAEIANTVAKEPATVPNPLYVAWHQQDQAILSAIVSSLTEGVIGMVMLAATSQEAWETLEVSYATQSTSRVMQLRTALSKCKKLDKSANAYFSEVKALADTMASVGQPLRPEEFNSYLLGGLDSDYDALADRIGARPINDPMPMRDVYAQMLNAEQRAENRRAELRVDVHHAANYSSRQGPGGSRAAPPPAGRTGPPPPVRQQALAPAPANGNRPQCQICGKLGHVASCCFKRFQANFLGIGNDGRNMDRQISVFKPPTGGAYTAATNNGATSSYPIDPSWYADTGATDHITNDLNKLTVREQYHGKDNVQTANGSVKRILRYVKATLTTGLLLRPPSGDPGLLSAFSDADWAGSPDDRRSTGGYAIFYGGNLVAWSARKQATVSRSSTESEYKALANATAELIWIQALLGELGVSQRHPPILWCDNIGATFLSANPVFHARTKHIEVDFHFVRERVAKKLLQIRFISSKDQLADIFTKPLPLPLFTSCKRNLNIHGKVEIEGG</sequence>
<feature type="region of interest" description="Disordered" evidence="1">
    <location>
        <begin position="1"/>
        <end position="25"/>
    </location>
</feature>
<name>A0AAD8U559_LOLMU</name>
<dbReference type="SUPFAM" id="SSF56672">
    <property type="entry name" value="DNA/RNA polymerases"/>
    <property type="match status" value="1"/>
</dbReference>
<dbReference type="PANTHER" id="PTHR47481:SF31">
    <property type="entry name" value="OS01G0873500 PROTEIN"/>
    <property type="match status" value="1"/>
</dbReference>
<protein>
    <recommendedName>
        <fullName evidence="4">Retrotransposon Copia-like N-terminal domain-containing protein</fullName>
    </recommendedName>
</protein>
<organism evidence="2 3">
    <name type="scientific">Lolium multiflorum</name>
    <name type="common">Italian ryegrass</name>
    <name type="synonym">Lolium perenne subsp. multiflorum</name>
    <dbReference type="NCBI Taxonomy" id="4521"/>
    <lineage>
        <taxon>Eukaryota</taxon>
        <taxon>Viridiplantae</taxon>
        <taxon>Streptophyta</taxon>
        <taxon>Embryophyta</taxon>
        <taxon>Tracheophyta</taxon>
        <taxon>Spermatophyta</taxon>
        <taxon>Magnoliopsida</taxon>
        <taxon>Liliopsida</taxon>
        <taxon>Poales</taxon>
        <taxon>Poaceae</taxon>
        <taxon>BOP clade</taxon>
        <taxon>Pooideae</taxon>
        <taxon>Poodae</taxon>
        <taxon>Poeae</taxon>
        <taxon>Poeae Chloroplast Group 2 (Poeae type)</taxon>
        <taxon>Loliodinae</taxon>
        <taxon>Loliinae</taxon>
        <taxon>Lolium</taxon>
    </lineage>
</organism>
<dbReference type="InterPro" id="IPR043502">
    <property type="entry name" value="DNA/RNA_pol_sf"/>
</dbReference>
<gene>
    <name evidence="2" type="ORF">QYE76_014600</name>
</gene>
<dbReference type="AlphaFoldDB" id="A0AAD8U559"/>
<keyword evidence="3" id="KW-1185">Reference proteome</keyword>
<evidence type="ECO:0008006" key="4">
    <source>
        <dbReference type="Google" id="ProtNLM"/>
    </source>
</evidence>
<dbReference type="EMBL" id="JAUUTY010000001">
    <property type="protein sequence ID" value="KAK1697903.1"/>
    <property type="molecule type" value="Genomic_DNA"/>
</dbReference>
<dbReference type="CDD" id="cd09272">
    <property type="entry name" value="RNase_HI_RT_Ty1"/>
    <property type="match status" value="1"/>
</dbReference>
<evidence type="ECO:0000313" key="2">
    <source>
        <dbReference type="EMBL" id="KAK1697903.1"/>
    </source>
</evidence>
<dbReference type="Pfam" id="PF14223">
    <property type="entry name" value="Retrotran_gag_2"/>
    <property type="match status" value="1"/>
</dbReference>
<evidence type="ECO:0000313" key="3">
    <source>
        <dbReference type="Proteomes" id="UP001231189"/>
    </source>
</evidence>
<comment type="caution">
    <text evidence="2">The sequence shown here is derived from an EMBL/GenBank/DDBJ whole genome shotgun (WGS) entry which is preliminary data.</text>
</comment>